<accession>A0A2D2LW86</accession>
<gene>
    <name evidence="1" type="ORF">NP7_08495</name>
</gene>
<name>A0A2D2LW86_FAUOS</name>
<reference evidence="2" key="1">
    <citation type="submission" date="2017-11" db="EMBL/GenBank/DDBJ databases">
        <title>Complete genome sequence of Moraxella osloensis NP7 isolated from human skin.</title>
        <authorList>
            <person name="Lee K."/>
            <person name="Lim J.Y."/>
            <person name="Hwang I."/>
        </authorList>
    </citation>
    <scope>NUCLEOTIDE SEQUENCE [LARGE SCALE GENOMIC DNA]</scope>
    <source>
        <strain evidence="2">NP7</strain>
    </source>
</reference>
<dbReference type="Proteomes" id="UP000229340">
    <property type="component" value="Chromosome"/>
</dbReference>
<evidence type="ECO:0000313" key="1">
    <source>
        <dbReference type="EMBL" id="ATR79284.1"/>
    </source>
</evidence>
<evidence type="ECO:0000313" key="2">
    <source>
        <dbReference type="Proteomes" id="UP000229340"/>
    </source>
</evidence>
<dbReference type="EMBL" id="CP024443">
    <property type="protein sequence ID" value="ATR79284.1"/>
    <property type="molecule type" value="Genomic_DNA"/>
</dbReference>
<proteinExistence type="predicted"/>
<protein>
    <submittedName>
        <fullName evidence="1">Uncharacterized protein</fullName>
    </submittedName>
</protein>
<sequence>MLPNHYCQKIGTYQKSQNHIFYQRALFFVSQSQASQIQASQIQASKIQDRRQAYSIPPNFVKIGKNLSS</sequence>
<organism evidence="1 2">
    <name type="scientific">Faucicola osloensis</name>
    <name type="common">Moraxella osloensis</name>
    <dbReference type="NCBI Taxonomy" id="34062"/>
    <lineage>
        <taxon>Bacteria</taxon>
        <taxon>Pseudomonadati</taxon>
        <taxon>Pseudomonadota</taxon>
        <taxon>Gammaproteobacteria</taxon>
        <taxon>Moraxellales</taxon>
        <taxon>Moraxellaceae</taxon>
        <taxon>Faucicola</taxon>
    </lineage>
</organism>
<dbReference type="AlphaFoldDB" id="A0A2D2LW86"/>